<accession>A0ACB6QMY9</accession>
<evidence type="ECO:0000313" key="2">
    <source>
        <dbReference type="Proteomes" id="UP000799755"/>
    </source>
</evidence>
<keyword evidence="2" id="KW-1185">Reference proteome</keyword>
<gene>
    <name evidence="1" type="ORF">BDR25DRAFT_291624</name>
</gene>
<evidence type="ECO:0000313" key="1">
    <source>
        <dbReference type="EMBL" id="KAF2467667.1"/>
    </source>
</evidence>
<protein>
    <submittedName>
        <fullName evidence="1">MFS general substrate transporter</fullName>
    </submittedName>
</protein>
<reference evidence="1" key="1">
    <citation type="journal article" date="2020" name="Stud. Mycol.">
        <title>101 Dothideomycetes genomes: a test case for predicting lifestyles and emergence of pathogens.</title>
        <authorList>
            <person name="Haridas S."/>
            <person name="Albert R."/>
            <person name="Binder M."/>
            <person name="Bloem J."/>
            <person name="Labutti K."/>
            <person name="Salamov A."/>
            <person name="Andreopoulos B."/>
            <person name="Baker S."/>
            <person name="Barry K."/>
            <person name="Bills G."/>
            <person name="Bluhm B."/>
            <person name="Cannon C."/>
            <person name="Castanera R."/>
            <person name="Culley D."/>
            <person name="Daum C."/>
            <person name="Ezra D."/>
            <person name="Gonzalez J."/>
            <person name="Henrissat B."/>
            <person name="Kuo A."/>
            <person name="Liang C."/>
            <person name="Lipzen A."/>
            <person name="Lutzoni F."/>
            <person name="Magnuson J."/>
            <person name="Mondo S."/>
            <person name="Nolan M."/>
            <person name="Ohm R."/>
            <person name="Pangilinan J."/>
            <person name="Park H.-J."/>
            <person name="Ramirez L."/>
            <person name="Alfaro M."/>
            <person name="Sun H."/>
            <person name="Tritt A."/>
            <person name="Yoshinaga Y."/>
            <person name="Zwiers L.-H."/>
            <person name="Turgeon B."/>
            <person name="Goodwin S."/>
            <person name="Spatafora J."/>
            <person name="Crous P."/>
            <person name="Grigoriev I."/>
        </authorList>
    </citation>
    <scope>NUCLEOTIDE SEQUENCE</scope>
    <source>
        <strain evidence="1">ATCC 200398</strain>
    </source>
</reference>
<dbReference type="EMBL" id="MU003519">
    <property type="protein sequence ID" value="KAF2467667.1"/>
    <property type="molecule type" value="Genomic_DNA"/>
</dbReference>
<proteinExistence type="predicted"/>
<organism evidence="1 2">
    <name type="scientific">Lindgomyces ingoldianus</name>
    <dbReference type="NCBI Taxonomy" id="673940"/>
    <lineage>
        <taxon>Eukaryota</taxon>
        <taxon>Fungi</taxon>
        <taxon>Dikarya</taxon>
        <taxon>Ascomycota</taxon>
        <taxon>Pezizomycotina</taxon>
        <taxon>Dothideomycetes</taxon>
        <taxon>Pleosporomycetidae</taxon>
        <taxon>Pleosporales</taxon>
        <taxon>Lindgomycetaceae</taxon>
        <taxon>Lindgomyces</taxon>
    </lineage>
</organism>
<dbReference type="Proteomes" id="UP000799755">
    <property type="component" value="Unassembled WGS sequence"/>
</dbReference>
<name>A0ACB6QMY9_9PLEO</name>
<sequence length="507" mass="54407">MSAAIGFFDIQPASEASPVTTPPATHQKHSSHTPTAIELDEFSFGKSYKGPVESGAQTPRELLSGVQTPIEPIAPRTPNELEMSRPPSPRGDDAVGLMQSWKKPPMNTWRVLSCCLIYFGNGINDSAPGALIPYMEEYYHISYAIMSLIFVGNALGFILAAFFTNTVLGKLGRAKSLIVAEVIMLAAYIMLVTAPPYPVVVVAFFLLGWGMAINLALNNVFCANLHPPTAVLGAAHGSYGVGGIVAPIIATAIVSKGTLWSRFYILSVGLRLLCIPFAGWAFWSYKEDTPPTLLSTLERTASRQAASKEQESKLRNLKLALKNRVTVFGALFIFAYQGAEVSISGWVISFLIKYRDGDPASVGYVTAGFWGGITVGRFVLTHLAPKIGEKNFVVGLVIGSMAFQLLAWLIPNIVGNAMAVAILGLFLGPVYPCAQTIFSKLMPRHVQTTAIGFIAGAGSSGGAVAPFTTGILAQVVGTWVLHPVCIGMYVVMLACWFGLPKVRKRTD</sequence>
<comment type="caution">
    <text evidence="1">The sequence shown here is derived from an EMBL/GenBank/DDBJ whole genome shotgun (WGS) entry which is preliminary data.</text>
</comment>